<keyword evidence="5" id="KW-1185">Reference proteome</keyword>
<evidence type="ECO:0000259" key="3">
    <source>
        <dbReference type="Pfam" id="PF08547"/>
    </source>
</evidence>
<dbReference type="Pfam" id="PF08547">
    <property type="entry name" value="CIA30"/>
    <property type="match status" value="1"/>
</dbReference>
<evidence type="ECO:0000313" key="5">
    <source>
        <dbReference type="Proteomes" id="UP000095751"/>
    </source>
</evidence>
<feature type="transmembrane region" description="Helical" evidence="1">
    <location>
        <begin position="279"/>
        <end position="300"/>
    </location>
</feature>
<accession>A0A1E7FIJ3</accession>
<dbReference type="InterPro" id="IPR013857">
    <property type="entry name" value="NADH-UbQ_OxRdtase-assoc_prot30"/>
</dbReference>
<protein>
    <recommendedName>
        <fullName evidence="3">NADH:ubiquinone oxidoreductase intermediate-associated protein 30 domain-containing protein</fullName>
    </recommendedName>
</protein>
<keyword evidence="1" id="KW-0472">Membrane</keyword>
<evidence type="ECO:0000313" key="4">
    <source>
        <dbReference type="EMBL" id="OEU17957.1"/>
    </source>
</evidence>
<feature type="chain" id="PRO_5009193151" description="NADH:ubiquinone oxidoreductase intermediate-associated protein 30 domain-containing protein" evidence="2">
    <location>
        <begin position="23"/>
        <end position="341"/>
    </location>
</feature>
<feature type="signal peptide" evidence="2">
    <location>
        <begin position="1"/>
        <end position="22"/>
    </location>
</feature>
<dbReference type="KEGG" id="fcy:FRACYDRAFT_238388"/>
<evidence type="ECO:0000256" key="2">
    <source>
        <dbReference type="SAM" id="SignalP"/>
    </source>
</evidence>
<dbReference type="OrthoDB" id="43988at2759"/>
<dbReference type="InParanoid" id="A0A1E7FIJ3"/>
<keyword evidence="1" id="KW-0812">Transmembrane</keyword>
<evidence type="ECO:0000256" key="1">
    <source>
        <dbReference type="SAM" id="Phobius"/>
    </source>
</evidence>
<dbReference type="EMBL" id="KV784357">
    <property type="protein sequence ID" value="OEU17957.1"/>
    <property type="molecule type" value="Genomic_DNA"/>
</dbReference>
<keyword evidence="2" id="KW-0732">Signal</keyword>
<name>A0A1E7FIJ3_9STRA</name>
<dbReference type="SUPFAM" id="SSF49785">
    <property type="entry name" value="Galactose-binding domain-like"/>
    <property type="match status" value="1"/>
</dbReference>
<feature type="domain" description="NADH:ubiquinone oxidoreductase intermediate-associated protein 30" evidence="3">
    <location>
        <begin position="46"/>
        <end position="174"/>
    </location>
</feature>
<sequence length="341" mass="36858">MNGFIFAFVAPLLLIVITTTSATNVNVNANANANNSILIEDFSDGPINKWTTMNDPVMGGKSKSSLVIENGVATFEGTCAIVPFLHAPGFITMVTGHSFNPFATKSVFPDVSTCDSITINIRSRTQYSGYYISFGTDRVPGGGHAMGYKSPLFNEEVPFGLDFVDIIIPFNEFSSNWDEGSGKTKISCKDNNIYCPTLSTLQNMKSMSFWGEGVEGDVALDIRYIGAIGCSTGSTNNDNDNDNASSDAAAVVAAADAAIITSGNVVQQRYQELSEGNQIFTLFCVISSMMALFSVVYMLFVSNKKQKSYVEVKSCEQNRMIDDDADTEINDDNITTTVVVV</sequence>
<proteinExistence type="predicted"/>
<organism evidence="4 5">
    <name type="scientific">Fragilariopsis cylindrus CCMP1102</name>
    <dbReference type="NCBI Taxonomy" id="635003"/>
    <lineage>
        <taxon>Eukaryota</taxon>
        <taxon>Sar</taxon>
        <taxon>Stramenopiles</taxon>
        <taxon>Ochrophyta</taxon>
        <taxon>Bacillariophyta</taxon>
        <taxon>Bacillariophyceae</taxon>
        <taxon>Bacillariophycidae</taxon>
        <taxon>Bacillariales</taxon>
        <taxon>Bacillariaceae</taxon>
        <taxon>Fragilariopsis</taxon>
    </lineage>
</organism>
<reference evidence="4 5" key="1">
    <citation type="submission" date="2016-09" db="EMBL/GenBank/DDBJ databases">
        <title>Extensive genetic diversity and differential bi-allelic expression allows diatom success in the polar Southern Ocean.</title>
        <authorList>
            <consortium name="DOE Joint Genome Institute"/>
            <person name="Mock T."/>
            <person name="Otillar R.P."/>
            <person name="Strauss J."/>
            <person name="Dupont C."/>
            <person name="Frickenhaus S."/>
            <person name="Maumus F."/>
            <person name="Mcmullan M."/>
            <person name="Sanges R."/>
            <person name="Schmutz J."/>
            <person name="Toseland A."/>
            <person name="Valas R."/>
            <person name="Veluchamy A."/>
            <person name="Ward B.J."/>
            <person name="Allen A."/>
            <person name="Barry K."/>
            <person name="Falciatore A."/>
            <person name="Ferrante M."/>
            <person name="Fortunato A.E."/>
            <person name="Gloeckner G."/>
            <person name="Gruber A."/>
            <person name="Hipkin R."/>
            <person name="Janech M."/>
            <person name="Kroth P."/>
            <person name="Leese F."/>
            <person name="Lindquist E."/>
            <person name="Lyon B.R."/>
            <person name="Martin J."/>
            <person name="Mayer C."/>
            <person name="Parker M."/>
            <person name="Quesneville H."/>
            <person name="Raymond J."/>
            <person name="Uhlig C."/>
            <person name="Valentin K.U."/>
            <person name="Worden A.Z."/>
            <person name="Armbrust E.V."/>
            <person name="Bowler C."/>
            <person name="Green B."/>
            <person name="Moulton V."/>
            <person name="Van Oosterhout C."/>
            <person name="Grigoriev I."/>
        </authorList>
    </citation>
    <scope>NUCLEOTIDE SEQUENCE [LARGE SCALE GENOMIC DNA]</scope>
    <source>
        <strain evidence="4 5">CCMP1102</strain>
    </source>
</reference>
<dbReference type="Proteomes" id="UP000095751">
    <property type="component" value="Unassembled WGS sequence"/>
</dbReference>
<gene>
    <name evidence="4" type="ORF">FRACYDRAFT_238388</name>
</gene>
<dbReference type="InterPro" id="IPR008979">
    <property type="entry name" value="Galactose-bd-like_sf"/>
</dbReference>
<dbReference type="AlphaFoldDB" id="A0A1E7FIJ3"/>
<keyword evidence="1" id="KW-1133">Transmembrane helix</keyword>